<keyword evidence="5" id="KW-1185">Reference proteome</keyword>
<proteinExistence type="predicted"/>
<dbReference type="SUPFAM" id="SSF47384">
    <property type="entry name" value="Homodimeric domain of signal transducing histidine kinase"/>
    <property type="match status" value="1"/>
</dbReference>
<evidence type="ECO:0000256" key="2">
    <source>
        <dbReference type="ARBA" id="ARBA00012438"/>
    </source>
</evidence>
<evidence type="ECO:0000313" key="4">
    <source>
        <dbReference type="EMBL" id="SUY72791.1"/>
    </source>
</evidence>
<dbReference type="EMBL" id="UFWZ01000001">
    <property type="protein sequence ID" value="SUY48020.1"/>
    <property type="molecule type" value="Genomic_DNA"/>
</dbReference>
<evidence type="ECO:0000313" key="3">
    <source>
        <dbReference type="EMBL" id="SUY48020.1"/>
    </source>
</evidence>
<organism evidence="3 5">
    <name type="scientific">Clostridium putrefaciens</name>
    <dbReference type="NCBI Taxonomy" id="99675"/>
    <lineage>
        <taxon>Bacteria</taxon>
        <taxon>Bacillati</taxon>
        <taxon>Bacillota</taxon>
        <taxon>Clostridia</taxon>
        <taxon>Eubacteriales</taxon>
        <taxon>Clostridiaceae</taxon>
        <taxon>Clostridium</taxon>
    </lineage>
</organism>
<protein>
    <recommendedName>
        <fullName evidence="2">histidine kinase</fullName>
        <ecNumber evidence="2">2.7.13.3</ecNumber>
    </recommendedName>
</protein>
<comment type="catalytic activity">
    <reaction evidence="1">
        <text>ATP + protein L-histidine = ADP + protein N-phospho-L-histidine.</text>
        <dbReference type="EC" id="2.7.13.3"/>
    </reaction>
</comment>
<evidence type="ECO:0000256" key="1">
    <source>
        <dbReference type="ARBA" id="ARBA00000085"/>
    </source>
</evidence>
<dbReference type="GO" id="GO:0000155">
    <property type="term" value="F:phosphorelay sensor kinase activity"/>
    <property type="evidence" value="ECO:0007669"/>
    <property type="project" value="InterPro"/>
</dbReference>
<accession>A0A381J9S6</accession>
<reference evidence="3 5" key="1">
    <citation type="submission" date="2018-06" db="EMBL/GenBank/DDBJ databases">
        <authorList>
            <consortium name="Pathogen Informatics"/>
            <person name="Doyle S."/>
        </authorList>
    </citation>
    <scope>NUCLEOTIDE SEQUENCE [LARGE SCALE GENOMIC DNA]</scope>
    <source>
        <strain evidence="3 5">NCTC9836</strain>
    </source>
</reference>
<sequence length="29" mass="3419">MKLVKVIDISHQLKTPLFSLVMFNDLMKE</sequence>
<dbReference type="Proteomes" id="UP000254664">
    <property type="component" value="Unassembled WGS sequence"/>
</dbReference>
<evidence type="ECO:0000313" key="5">
    <source>
        <dbReference type="Proteomes" id="UP000254664"/>
    </source>
</evidence>
<dbReference type="InterPro" id="IPR036097">
    <property type="entry name" value="HisK_dim/P_sf"/>
</dbReference>
<dbReference type="EC" id="2.7.13.3" evidence="2"/>
<name>A0A381J9S6_9CLOT</name>
<dbReference type="EMBL" id="UFWZ01000005">
    <property type="protein sequence ID" value="SUY72791.1"/>
    <property type="molecule type" value="Genomic_DNA"/>
</dbReference>
<gene>
    <name evidence="3" type="ORF">NCTC9836_02394</name>
    <name evidence="4" type="ORF">NCTC9836_02989</name>
</gene>
<dbReference type="AlphaFoldDB" id="A0A381J9S6"/>